<dbReference type="SUPFAM" id="SSF56112">
    <property type="entry name" value="Protein kinase-like (PK-like)"/>
    <property type="match status" value="1"/>
</dbReference>
<dbReference type="Pfam" id="PF00069">
    <property type="entry name" value="Pkinase"/>
    <property type="match status" value="1"/>
</dbReference>
<dbReference type="InterPro" id="IPR011009">
    <property type="entry name" value="Kinase-like_dom_sf"/>
</dbReference>
<keyword evidence="2" id="KW-0808">Transferase</keyword>
<dbReference type="PIRSF" id="PIRSF000654">
    <property type="entry name" value="Integrin-linked_kinase"/>
    <property type="match status" value="1"/>
</dbReference>
<sequence length="228" mass="26576">MNTFEKKYKINKYRQVSTEKVSELLAFDHPNLVKIFNLKILEKEVIIEMEYCDGASVGDILQSAQINIDFVNKLIIQVLHGLDYIHSKKMLHGDLKLSNVLVDSVLQNPNFKIGDLDSIRPFNCSFETKSFYTPEIIAPEVYLEGKMDEYSDIWSFGVMLYQILSSKLPFGDRNEFSLNELRENVKKIKFVNQDPRLFPEPYNDLLLMCLVEKENRYTAKELLEILGY</sequence>
<dbReference type="Proteomes" id="UP000006050">
    <property type="component" value="Chromosome"/>
</dbReference>
<feature type="domain" description="Protein kinase" evidence="1">
    <location>
        <begin position="1"/>
        <end position="228"/>
    </location>
</feature>
<name>I3Z0S3_BELBD</name>
<proteinExistence type="predicted"/>
<keyword evidence="3" id="KW-1185">Reference proteome</keyword>
<evidence type="ECO:0000259" key="1">
    <source>
        <dbReference type="PROSITE" id="PS50011"/>
    </source>
</evidence>
<protein>
    <submittedName>
        <fullName evidence="2">Protein kinase family protein</fullName>
    </submittedName>
</protein>
<dbReference type="OrthoDB" id="9813021at2"/>
<dbReference type="InterPro" id="IPR053235">
    <property type="entry name" value="Ser_Thr_kinase"/>
</dbReference>
<dbReference type="RefSeq" id="WP_014770858.1">
    <property type="nucleotide sequence ID" value="NC_018010.1"/>
</dbReference>
<dbReference type="GO" id="GO:0005737">
    <property type="term" value="C:cytoplasm"/>
    <property type="evidence" value="ECO:0007669"/>
    <property type="project" value="TreeGrafter"/>
</dbReference>
<dbReference type="EMBL" id="CP003281">
    <property type="protein sequence ID" value="AFL82841.1"/>
    <property type="molecule type" value="Genomic_DNA"/>
</dbReference>
<dbReference type="PROSITE" id="PS00108">
    <property type="entry name" value="PROTEIN_KINASE_ST"/>
    <property type="match status" value="1"/>
</dbReference>
<keyword evidence="2" id="KW-0418">Kinase</keyword>
<evidence type="ECO:0000313" key="3">
    <source>
        <dbReference type="Proteomes" id="UP000006050"/>
    </source>
</evidence>
<dbReference type="GO" id="GO:0005524">
    <property type="term" value="F:ATP binding"/>
    <property type="evidence" value="ECO:0007669"/>
    <property type="project" value="InterPro"/>
</dbReference>
<dbReference type="HOGENOM" id="CLU_000288_63_23_10"/>
<dbReference type="PANTHER" id="PTHR24361">
    <property type="entry name" value="MITOGEN-ACTIVATED KINASE KINASE KINASE"/>
    <property type="match status" value="1"/>
</dbReference>
<gene>
    <name evidence="2" type="ordered locus">Belba_0170</name>
</gene>
<dbReference type="eggNOG" id="COG0515">
    <property type="taxonomic scope" value="Bacteria"/>
</dbReference>
<evidence type="ECO:0000313" key="2">
    <source>
        <dbReference type="EMBL" id="AFL82841.1"/>
    </source>
</evidence>
<dbReference type="PROSITE" id="PS50011">
    <property type="entry name" value="PROTEIN_KINASE_DOM"/>
    <property type="match status" value="1"/>
</dbReference>
<organism evidence="2 3">
    <name type="scientific">Belliella baltica (strain DSM 15883 / CIP 108006 / LMG 21964 / BA134)</name>
    <dbReference type="NCBI Taxonomy" id="866536"/>
    <lineage>
        <taxon>Bacteria</taxon>
        <taxon>Pseudomonadati</taxon>
        <taxon>Bacteroidota</taxon>
        <taxon>Cytophagia</taxon>
        <taxon>Cytophagales</taxon>
        <taxon>Cyclobacteriaceae</taxon>
        <taxon>Belliella</taxon>
    </lineage>
</organism>
<dbReference type="SMART" id="SM00220">
    <property type="entry name" value="S_TKc"/>
    <property type="match status" value="1"/>
</dbReference>
<dbReference type="AlphaFoldDB" id="I3Z0S3"/>
<dbReference type="InterPro" id="IPR008271">
    <property type="entry name" value="Ser/Thr_kinase_AS"/>
</dbReference>
<dbReference type="GO" id="GO:0004674">
    <property type="term" value="F:protein serine/threonine kinase activity"/>
    <property type="evidence" value="ECO:0007669"/>
    <property type="project" value="TreeGrafter"/>
</dbReference>
<reference evidence="3" key="1">
    <citation type="submission" date="2012-06" db="EMBL/GenBank/DDBJ databases">
        <title>The complete genome of Belliella baltica DSM 15883.</title>
        <authorList>
            <person name="Lucas S."/>
            <person name="Copeland A."/>
            <person name="Lapidus A."/>
            <person name="Goodwin L."/>
            <person name="Pitluck S."/>
            <person name="Peters L."/>
            <person name="Mikhailova N."/>
            <person name="Davenport K."/>
            <person name="Kyrpides N."/>
            <person name="Mavromatis K."/>
            <person name="Pagani I."/>
            <person name="Ivanova N."/>
            <person name="Ovchinnikova G."/>
            <person name="Zeytun A."/>
            <person name="Detter J.C."/>
            <person name="Han C."/>
            <person name="Land M."/>
            <person name="Hauser L."/>
            <person name="Markowitz V."/>
            <person name="Cheng J.-F."/>
            <person name="Hugenholtz P."/>
            <person name="Woyke T."/>
            <person name="Wu D."/>
            <person name="Tindall B."/>
            <person name="Pomrenke H."/>
            <person name="Brambilla E."/>
            <person name="Klenk H.-P."/>
            <person name="Eisen J.A."/>
        </authorList>
    </citation>
    <scope>NUCLEOTIDE SEQUENCE [LARGE SCALE GENOMIC DNA]</scope>
    <source>
        <strain evidence="3">DSM 15883 / CIP 108006 / LMG 21964 / BA134</strain>
    </source>
</reference>
<dbReference type="InterPro" id="IPR000719">
    <property type="entry name" value="Prot_kinase_dom"/>
</dbReference>
<dbReference type="KEGG" id="bbd:Belba_0170"/>
<accession>I3Z0S3</accession>
<dbReference type="Gene3D" id="1.10.510.10">
    <property type="entry name" value="Transferase(Phosphotransferase) domain 1"/>
    <property type="match status" value="1"/>
</dbReference>